<evidence type="ECO:0000313" key="2">
    <source>
        <dbReference type="EMBL" id="MFC7233746.1"/>
    </source>
</evidence>
<proteinExistence type="predicted"/>
<protein>
    <submittedName>
        <fullName evidence="3">Nuclear transport factor 2 family protein</fullName>
    </submittedName>
</protein>
<evidence type="ECO:0000259" key="1">
    <source>
        <dbReference type="Pfam" id="PF13474"/>
    </source>
</evidence>
<reference evidence="3" key="3">
    <citation type="submission" date="2024-09" db="EMBL/GenBank/DDBJ databases">
        <authorList>
            <person name="Sun Q."/>
        </authorList>
    </citation>
    <scope>NUCLEOTIDE SEQUENCE</scope>
    <source>
        <strain evidence="3">CCM 7403</strain>
    </source>
</reference>
<reference evidence="4" key="2">
    <citation type="journal article" date="2019" name="Int. J. Syst. Evol. Microbiol.">
        <title>The Global Catalogue of Microorganisms (GCM) 10K type strain sequencing project: providing services to taxonomists for standard genome sequencing and annotation.</title>
        <authorList>
            <consortium name="The Broad Institute Genomics Platform"/>
            <consortium name="The Broad Institute Genome Sequencing Center for Infectious Disease"/>
            <person name="Wu L."/>
            <person name="Ma J."/>
        </authorList>
    </citation>
    <scope>NUCLEOTIDE SEQUENCE [LARGE SCALE GENOMIC DNA]</scope>
    <source>
        <strain evidence="4">DT85</strain>
    </source>
</reference>
<accession>A0ABD5ZSW6</accession>
<dbReference type="Proteomes" id="UP001596398">
    <property type="component" value="Unassembled WGS sequence"/>
</dbReference>
<sequence length="124" mass="14050">MNAAARIRDYYDALRAGDPLHPFFREDETTVKFGVGEELSGYEAVAAGLRDQTATTTGWEVESRDLRVGSEGPAAWFADDVYMGWNDTEAGIRYEFDTRWSGSLLREDDEWLFTGMHVSTEVNR</sequence>
<dbReference type="InterPro" id="IPR032710">
    <property type="entry name" value="NTF2-like_dom_sf"/>
</dbReference>
<dbReference type="AlphaFoldDB" id="A0ABD5ZSW6"/>
<feature type="domain" description="SnoaL-like" evidence="1">
    <location>
        <begin position="5"/>
        <end position="120"/>
    </location>
</feature>
<dbReference type="EMBL" id="JBHTAP010000001">
    <property type="protein sequence ID" value="MFC7236553.1"/>
    <property type="molecule type" value="Genomic_DNA"/>
</dbReference>
<dbReference type="InterPro" id="IPR037401">
    <property type="entry name" value="SnoaL-like"/>
</dbReference>
<comment type="caution">
    <text evidence="3">The sequence shown here is derived from an EMBL/GenBank/DDBJ whole genome shotgun (WGS) entry which is preliminary data.</text>
</comment>
<evidence type="ECO:0000313" key="3">
    <source>
        <dbReference type="EMBL" id="MFC7236553.1"/>
    </source>
</evidence>
<dbReference type="Gene3D" id="3.10.450.50">
    <property type="match status" value="1"/>
</dbReference>
<dbReference type="Pfam" id="PF13474">
    <property type="entry name" value="SnoaL_3"/>
    <property type="match status" value="1"/>
</dbReference>
<dbReference type="EMBL" id="JBHTAP010000001">
    <property type="protein sequence ID" value="MFC7233746.1"/>
    <property type="molecule type" value="Genomic_DNA"/>
</dbReference>
<dbReference type="SUPFAM" id="SSF54427">
    <property type="entry name" value="NTF2-like"/>
    <property type="match status" value="1"/>
</dbReference>
<organism evidence="3 4">
    <name type="scientific">Halosegnis marinus</name>
    <dbReference type="NCBI Taxonomy" id="3034023"/>
    <lineage>
        <taxon>Archaea</taxon>
        <taxon>Methanobacteriati</taxon>
        <taxon>Methanobacteriota</taxon>
        <taxon>Stenosarchaea group</taxon>
        <taxon>Halobacteria</taxon>
        <taxon>Halobacteriales</taxon>
        <taxon>Natronomonadaceae</taxon>
        <taxon>Halosegnis</taxon>
    </lineage>
</organism>
<reference evidence="3" key="1">
    <citation type="journal article" date="2014" name="Int. J. Syst. Evol. Microbiol.">
        <title>Complete genome sequence of Corynebacterium casei LMG S-19264T (=DSM 44701T), isolated from a smear-ripened cheese.</title>
        <authorList>
            <consortium name="US DOE Joint Genome Institute (JGI-PGF)"/>
            <person name="Walter F."/>
            <person name="Albersmeier A."/>
            <person name="Kalinowski J."/>
            <person name="Ruckert C."/>
        </authorList>
    </citation>
    <scope>NUCLEOTIDE SEQUENCE [LARGE SCALE GENOMIC DNA]</scope>
    <source>
        <strain evidence="3">CCM 7403</strain>
    </source>
</reference>
<keyword evidence="4" id="KW-1185">Reference proteome</keyword>
<evidence type="ECO:0000313" key="4">
    <source>
        <dbReference type="Proteomes" id="UP001596398"/>
    </source>
</evidence>
<name>A0ABD5ZSW6_9EURY</name>
<dbReference type="RefSeq" id="WP_276234714.1">
    <property type="nucleotide sequence ID" value="NZ_CP119802.1"/>
</dbReference>
<gene>
    <name evidence="2" type="ORF">ACFQJ4_00295</name>
    <name evidence="3" type="ORF">ACFQJ4_14705</name>
</gene>
<dbReference type="GeneID" id="79268287"/>